<comment type="caution">
    <text evidence="1">The sequence shown here is derived from an EMBL/GenBank/DDBJ whole genome shotgun (WGS) entry which is preliminary data.</text>
</comment>
<organism evidence="1 2">
    <name type="scientific">Streptomyces coelicoflavus</name>
    <dbReference type="NCBI Taxonomy" id="285562"/>
    <lineage>
        <taxon>Bacteria</taxon>
        <taxon>Bacillati</taxon>
        <taxon>Actinomycetota</taxon>
        <taxon>Actinomycetes</taxon>
        <taxon>Kitasatosporales</taxon>
        <taxon>Streptomycetaceae</taxon>
        <taxon>Streptomyces</taxon>
    </lineage>
</organism>
<evidence type="ECO:0000313" key="1">
    <source>
        <dbReference type="EMBL" id="NEB20919.1"/>
    </source>
</evidence>
<gene>
    <name evidence="1" type="ORF">G3I46_31215</name>
</gene>
<sequence>MARLPVPHLVGEPQLEADFAPGTLPDGLAESLARFLEEAEPVLFSPGTLPDPFSGSARMRVRVGIMTDGHWVWALAWSDHVRQHRVAPPPAFVRHAVSLRFSAPEVSVERALDIARAEGLPLPD</sequence>
<accession>A0A6N9UX19</accession>
<keyword evidence="2" id="KW-1185">Reference proteome</keyword>
<protein>
    <submittedName>
        <fullName evidence="1">Uncharacterized protein</fullName>
    </submittedName>
</protein>
<dbReference type="RefSeq" id="WP_007443766.1">
    <property type="nucleotide sequence ID" value="NZ_JAAGMB010000703.1"/>
</dbReference>
<dbReference type="AlphaFoldDB" id="A0A6N9UX19"/>
<dbReference type="EMBL" id="JAAGMB010000703">
    <property type="protein sequence ID" value="NEB20919.1"/>
    <property type="molecule type" value="Genomic_DNA"/>
</dbReference>
<dbReference type="Proteomes" id="UP000469545">
    <property type="component" value="Unassembled WGS sequence"/>
</dbReference>
<evidence type="ECO:0000313" key="2">
    <source>
        <dbReference type="Proteomes" id="UP000469545"/>
    </source>
</evidence>
<reference evidence="1 2" key="1">
    <citation type="submission" date="2020-01" db="EMBL/GenBank/DDBJ databases">
        <title>Insect and environment-associated Actinomycetes.</title>
        <authorList>
            <person name="Currrie C."/>
            <person name="Chevrette M."/>
            <person name="Carlson C."/>
            <person name="Stubbendieck R."/>
            <person name="Wendt-Pienkowski E."/>
        </authorList>
    </citation>
    <scope>NUCLEOTIDE SEQUENCE [LARGE SCALE GENOMIC DNA]</scope>
    <source>
        <strain evidence="1 2">SID14172</strain>
    </source>
</reference>
<name>A0A6N9UX19_9ACTN</name>
<proteinExistence type="predicted"/>